<dbReference type="Proteomes" id="UP000191812">
    <property type="component" value="Unassembled WGS sequence"/>
</dbReference>
<evidence type="ECO:0000313" key="3">
    <source>
        <dbReference type="Proteomes" id="UP000191812"/>
    </source>
</evidence>
<name>A0ABM9VHH0_9HYPH</name>
<proteinExistence type="predicted"/>
<evidence type="ECO:0000256" key="1">
    <source>
        <dbReference type="SAM" id="MobiDB-lite"/>
    </source>
</evidence>
<keyword evidence="3" id="KW-1185">Reference proteome</keyword>
<dbReference type="EMBL" id="FBWH01000028">
    <property type="protein sequence ID" value="CUX40138.1"/>
    <property type="molecule type" value="Genomic_DNA"/>
</dbReference>
<gene>
    <name evidence="2" type="ORF">AGR13a_Cc340147</name>
</gene>
<protein>
    <submittedName>
        <fullName evidence="2">Uncharacterized protein</fullName>
    </submittedName>
</protein>
<organism evidence="2 3">
    <name type="scientific">Agrobacterium genomosp. 13 str. CFBP 6927</name>
    <dbReference type="NCBI Taxonomy" id="1183428"/>
    <lineage>
        <taxon>Bacteria</taxon>
        <taxon>Pseudomonadati</taxon>
        <taxon>Pseudomonadota</taxon>
        <taxon>Alphaproteobacteria</taxon>
        <taxon>Hyphomicrobiales</taxon>
        <taxon>Rhizobiaceae</taxon>
        <taxon>Rhizobium/Agrobacterium group</taxon>
        <taxon>Agrobacterium</taxon>
        <taxon>Agrobacterium tumefaciens complex</taxon>
    </lineage>
</organism>
<feature type="region of interest" description="Disordered" evidence="1">
    <location>
        <begin position="16"/>
        <end position="37"/>
    </location>
</feature>
<accession>A0ABM9VHH0</accession>
<feature type="compositionally biased region" description="Basic residues" evidence="1">
    <location>
        <begin position="20"/>
        <end position="31"/>
    </location>
</feature>
<comment type="caution">
    <text evidence="2">The sequence shown here is derived from an EMBL/GenBank/DDBJ whole genome shotgun (WGS) entry which is preliminary data.</text>
</comment>
<evidence type="ECO:0000313" key="2">
    <source>
        <dbReference type="EMBL" id="CUX40138.1"/>
    </source>
</evidence>
<reference evidence="2 3" key="1">
    <citation type="submission" date="2016-01" db="EMBL/GenBank/DDBJ databases">
        <authorList>
            <person name="Regsiter A."/>
            <person name="william w."/>
        </authorList>
    </citation>
    <scope>NUCLEOTIDE SEQUENCE [LARGE SCALE GENOMIC DNA]</scope>
    <source>
        <strain evidence="2 3">CFBP 6927</strain>
    </source>
</reference>
<sequence length="233" mass="26564">MRKTFGITHRETLGDDGLRQSRRIGRRHQRSRMTGGKRPVCQHIAHRIGELQQSQAICNMTSAFADDFTEIVLGVTMFGNQLFVTHCLFKRIKVGTLHVFDNRQLQGRAIVHITNDDRHIRKTSQLRRAPAPFTGDNLVAVDANRSHHHRLNNSMLTNGCGKILQLILIKMTAWVSLASGNELNRNGAISVDGALRLTHWHRLIHFSDQRRKTTPEPTLGKIITHKILLHTFR</sequence>